<feature type="compositionally biased region" description="Polar residues" evidence="14">
    <location>
        <begin position="503"/>
        <end position="521"/>
    </location>
</feature>
<feature type="non-terminal residue" evidence="18">
    <location>
        <position position="1"/>
    </location>
</feature>
<dbReference type="SUPFAM" id="SSF57903">
    <property type="entry name" value="FYVE/PHD zinc finger"/>
    <property type="match status" value="1"/>
</dbReference>
<evidence type="ECO:0000256" key="7">
    <source>
        <dbReference type="ARBA" id="ARBA00022737"/>
    </source>
</evidence>
<dbReference type="FunFam" id="2.60.40.150:FF:000006">
    <property type="entry name" value="Synaptotagmin-like 5, isoform CRA_a"/>
    <property type="match status" value="1"/>
</dbReference>
<evidence type="ECO:0000259" key="16">
    <source>
        <dbReference type="PROSITE" id="PS50916"/>
    </source>
</evidence>
<keyword evidence="3" id="KW-0597">Phosphoprotein</keyword>
<name>A0A8X8BRS1_POLSE</name>
<keyword evidence="10" id="KW-0472">Membrane</keyword>
<feature type="compositionally biased region" description="Polar residues" evidence="14">
    <location>
        <begin position="555"/>
        <end position="566"/>
    </location>
</feature>
<evidence type="ECO:0000256" key="10">
    <source>
        <dbReference type="ARBA" id="ARBA00023136"/>
    </source>
</evidence>
<evidence type="ECO:0000256" key="13">
    <source>
        <dbReference type="SAM" id="Coils"/>
    </source>
</evidence>
<dbReference type="PANTHER" id="PTHR45716:SF4">
    <property type="entry name" value="SYNAPTOTAGMIN-LIKE PROTEIN 4"/>
    <property type="match status" value="1"/>
</dbReference>
<dbReference type="FunFam" id="3.30.300.110:FF:000002">
    <property type="entry name" value="tRNA wybutosine-synthesizing protein 2 homolog"/>
    <property type="match status" value="1"/>
</dbReference>
<evidence type="ECO:0000256" key="3">
    <source>
        <dbReference type="ARBA" id="ARBA00022553"/>
    </source>
</evidence>
<dbReference type="GO" id="GO:0005886">
    <property type="term" value="C:plasma membrane"/>
    <property type="evidence" value="ECO:0007669"/>
    <property type="project" value="TreeGrafter"/>
</dbReference>
<dbReference type="Pfam" id="PF00168">
    <property type="entry name" value="C2"/>
    <property type="match status" value="2"/>
</dbReference>
<dbReference type="InterPro" id="IPR011011">
    <property type="entry name" value="Znf_FYVE_PHD"/>
</dbReference>
<dbReference type="Gene3D" id="3.30.300.110">
    <property type="entry name" value="Met-10+ protein-like domains"/>
    <property type="match status" value="1"/>
</dbReference>
<dbReference type="InterPro" id="IPR056743">
    <property type="entry name" value="TRM5-TYW2-like_MTfase"/>
</dbReference>
<sequence length="994" mass="112400">MALPVLISRLAELNLQHLQDVVAPESTCSTTLIKSQTLVPSKKSCVKSLQRRLQEHVRLLVESTEVIWSEELVRDLPQTWKQHGDLILIAESTFQDPIWKKFGSDIWKTVATALGVKRVAKISRISTDGFRTPVVTLLLGEDSWVNHVDNGIRYEFDVTKCMFSSGNITEKLRIMTFDCTGETVVDLYAGIGYFTLPYLVHSKATLVHACEWNPDAVIALRRNLHLNRVSHKCVIHEGDNRQLSMCDVADRVNLGLIPSSEEGWPTACRLLRQNSGGILHIHQNVTSLPHKPALLQQDTCSQEASEEYHECKNKVIPSENNDTVFEENFCSSSAKGRIKSEWGKWAETAASQITKLLMENWEKPWKTHIRHIQHFNNNIRSFAKGGLQKRTCTCKQCDRERYRPLEPLEYTPDASMSQGLEFINLAFLTDKEHDLILEVLRRDEELRKKEEMRIRKLKMELQDIRKKGAKRGSRNYSQKACARCQNALGRFSFGAANKRETTTEVQLQQQAPNKQSASSSPRPKHRALKTKKRGSLGDAAVPQSIPMNLSPEAFTMSTTTSKSHQAVKSEDSPSKQRSEAAADDTLFIKNPKTIALSDYARPKSVIDLRSEVPQIEENTMGDRSKSMPGLDRDLDEEEEDIDSLVEIHRKSAVRSNSIHSRASSGTLGSMMSIYSEAGDYGNVEVTGEIVFSMSYDTNAQTLCIFIKECHNLAYADEIKKRCNPYVKAYLLPEKSRQSKKKTIVRSKTVNPVYNEKIVYNISQSQLIMRTLQLSVWHYDRFGRNVFLGEVELSLDTWNFKDTAEECLPLHSKASSQSSAYSHYKGELVISLKYVPQSKLQPQKSKSKKDEGGELHVLIKEARGLTAVKAGETSDSFVKGYLLPDRSKKTKKKSPVIKKTLNPCYGHTFVYTGVSFDELKDLCLELTVWDREAMSSNHFLGGIRLGLGTGMNKGQPVTWMDSKGEEVSLWKKMMQFPDSWAEGTLFLRSTMGLVK</sequence>
<dbReference type="PROSITE" id="PS50004">
    <property type="entry name" value="C2"/>
    <property type="match status" value="2"/>
</dbReference>
<evidence type="ECO:0000256" key="6">
    <source>
        <dbReference type="ARBA" id="ARBA00022723"/>
    </source>
</evidence>
<feature type="domain" description="SAM-dependent methyltransferase TRM5/TYW2-type" evidence="17">
    <location>
        <begin position="80"/>
        <end position="332"/>
    </location>
</feature>
<feature type="domain" description="C2" evidence="15">
    <location>
        <begin position="685"/>
        <end position="807"/>
    </location>
</feature>
<feature type="coiled-coil region" evidence="13">
    <location>
        <begin position="440"/>
        <end position="467"/>
    </location>
</feature>
<dbReference type="Gene3D" id="3.30.40.10">
    <property type="entry name" value="Zinc/RING finger domain, C3HC4 (zinc finger)"/>
    <property type="match status" value="1"/>
</dbReference>
<keyword evidence="7" id="KW-0677">Repeat</keyword>
<keyword evidence="6" id="KW-0479">Metal-binding</keyword>
<feature type="compositionally biased region" description="Basic and acidic residues" evidence="14">
    <location>
        <begin position="567"/>
        <end position="580"/>
    </location>
</feature>
<dbReference type="PANTHER" id="PTHR45716">
    <property type="entry name" value="BITESIZE, ISOFORM I"/>
    <property type="match status" value="1"/>
</dbReference>
<dbReference type="InterPro" id="IPR056745">
    <property type="entry name" value="TYW2_N"/>
</dbReference>
<dbReference type="Pfam" id="PF25133">
    <property type="entry name" value="TYW2_N_2"/>
    <property type="match status" value="1"/>
</dbReference>
<dbReference type="Proteomes" id="UP000886611">
    <property type="component" value="Unassembled WGS sequence"/>
</dbReference>
<evidence type="ECO:0000259" key="15">
    <source>
        <dbReference type="PROSITE" id="PS50004"/>
    </source>
</evidence>
<evidence type="ECO:0000256" key="12">
    <source>
        <dbReference type="ARBA" id="ARBA00037786"/>
    </source>
</evidence>
<accession>A0A8X8BRS1</accession>
<keyword evidence="13" id="KW-0175">Coiled coil</keyword>
<dbReference type="InterPro" id="IPR000008">
    <property type="entry name" value="C2_dom"/>
</dbReference>
<dbReference type="GO" id="GO:0042043">
    <property type="term" value="F:neurexin family protein binding"/>
    <property type="evidence" value="ECO:0007669"/>
    <property type="project" value="TreeGrafter"/>
</dbReference>
<keyword evidence="5" id="KW-0949">S-adenosyl-L-methionine</keyword>
<dbReference type="Gene3D" id="3.40.50.150">
    <property type="entry name" value="Vaccinia Virus protein VP39"/>
    <property type="match status" value="1"/>
</dbReference>
<evidence type="ECO:0000313" key="19">
    <source>
        <dbReference type="Proteomes" id="UP000886611"/>
    </source>
</evidence>
<feature type="domain" description="C2" evidence="15">
    <location>
        <begin position="835"/>
        <end position="959"/>
    </location>
</feature>
<dbReference type="GO" id="GO:0006400">
    <property type="term" value="P:tRNA modification"/>
    <property type="evidence" value="ECO:0007669"/>
    <property type="project" value="UniProtKB-ARBA"/>
</dbReference>
<dbReference type="InterPro" id="IPR030382">
    <property type="entry name" value="MeTrfase_TRM5/TYW2"/>
</dbReference>
<dbReference type="AlphaFoldDB" id="A0A8X8BRS1"/>
<comment type="subcellular location">
    <subcellularLocation>
        <location evidence="1">Membrane</location>
    </subcellularLocation>
</comment>
<comment type="function">
    <text evidence="12">S-adenosyl-L-methionine-dependent transferase that acts as a component of the wybutosine biosynthesis pathway. Wybutosine is a hyper modified guanosine with a tricyclic base found at the 3'-position adjacent to the anticodon of eukaryotic phenylalanine tRNA. Catalyzes the transfer of the alpha-amino-alpha-carboxypropyl (acp) group from S-adenosyl-L-methionine to the C-7 position of 4-demethylwyosine (imG-14) to produce wybutosine-86.</text>
</comment>
<evidence type="ECO:0000256" key="14">
    <source>
        <dbReference type="SAM" id="MobiDB-lite"/>
    </source>
</evidence>
<keyword evidence="19" id="KW-1185">Reference proteome</keyword>
<keyword evidence="4" id="KW-0808">Transferase</keyword>
<dbReference type="Gene3D" id="2.60.40.150">
    <property type="entry name" value="C2 domain"/>
    <property type="match status" value="2"/>
</dbReference>
<dbReference type="PROSITE" id="PS51684">
    <property type="entry name" value="SAM_MT_TRM5_TYW2"/>
    <property type="match status" value="1"/>
</dbReference>
<evidence type="ECO:0000256" key="4">
    <source>
        <dbReference type="ARBA" id="ARBA00022679"/>
    </source>
</evidence>
<evidence type="ECO:0000256" key="5">
    <source>
        <dbReference type="ARBA" id="ARBA00022691"/>
    </source>
</evidence>
<dbReference type="Pfam" id="PF02475">
    <property type="entry name" value="TRM5-TYW2_MTfase"/>
    <property type="match status" value="1"/>
</dbReference>
<evidence type="ECO:0000256" key="11">
    <source>
        <dbReference type="ARBA" id="ARBA00031315"/>
    </source>
</evidence>
<feature type="compositionally biased region" description="Basic residues" evidence="14">
    <location>
        <begin position="522"/>
        <end position="534"/>
    </location>
</feature>
<dbReference type="Pfam" id="PF25132">
    <property type="entry name" value="TYW2_N"/>
    <property type="match status" value="1"/>
</dbReference>
<dbReference type="EMBL" id="JAATIS010003638">
    <property type="protein sequence ID" value="KAG2464187.1"/>
    <property type="molecule type" value="Genomic_DNA"/>
</dbReference>
<dbReference type="CDD" id="cd02440">
    <property type="entry name" value="AdoMet_MTases"/>
    <property type="match status" value="1"/>
</dbReference>
<evidence type="ECO:0000256" key="1">
    <source>
        <dbReference type="ARBA" id="ARBA00004370"/>
    </source>
</evidence>
<dbReference type="InterPro" id="IPR035892">
    <property type="entry name" value="C2_domain_sf"/>
</dbReference>
<evidence type="ECO:0000313" key="18">
    <source>
        <dbReference type="EMBL" id="KAG2464187.1"/>
    </source>
</evidence>
<dbReference type="GO" id="GO:0031267">
    <property type="term" value="F:small GTPase binding"/>
    <property type="evidence" value="ECO:0007669"/>
    <property type="project" value="InterPro"/>
</dbReference>
<feature type="domain" description="RabBD" evidence="16">
    <location>
        <begin position="422"/>
        <end position="478"/>
    </location>
</feature>
<gene>
    <name evidence="18" type="primary">Sytl4</name>
    <name evidence="18" type="ORF">GTO96_0002845</name>
</gene>
<reference evidence="18 19" key="1">
    <citation type="journal article" date="2021" name="Cell">
        <title>Tracing the genetic footprints of vertebrate landing in non-teleost ray-finned fishes.</title>
        <authorList>
            <person name="Bi X."/>
            <person name="Wang K."/>
            <person name="Yang L."/>
            <person name="Pan H."/>
            <person name="Jiang H."/>
            <person name="Wei Q."/>
            <person name="Fang M."/>
            <person name="Yu H."/>
            <person name="Zhu C."/>
            <person name="Cai Y."/>
            <person name="He Y."/>
            <person name="Gan X."/>
            <person name="Zeng H."/>
            <person name="Yu D."/>
            <person name="Zhu Y."/>
            <person name="Jiang H."/>
            <person name="Qiu Q."/>
            <person name="Yang H."/>
            <person name="Zhang Y.E."/>
            <person name="Wang W."/>
            <person name="Zhu M."/>
            <person name="He S."/>
            <person name="Zhang G."/>
        </authorList>
    </citation>
    <scope>NUCLEOTIDE SEQUENCE [LARGE SCALE GENOMIC DNA]</scope>
    <source>
        <strain evidence="18">Bchr_013</strain>
    </source>
</reference>
<keyword evidence="9" id="KW-0862">Zinc</keyword>
<dbReference type="InterPro" id="IPR029063">
    <property type="entry name" value="SAM-dependent_MTases_sf"/>
</dbReference>
<dbReference type="InterPro" id="IPR056744">
    <property type="entry name" value="TRM5/TYW2-like_N"/>
</dbReference>
<dbReference type="InterPro" id="IPR013083">
    <property type="entry name" value="Znf_RING/FYVE/PHD"/>
</dbReference>
<dbReference type="GO" id="GO:0008270">
    <property type="term" value="F:zinc ion binding"/>
    <property type="evidence" value="ECO:0007669"/>
    <property type="project" value="UniProtKB-KW"/>
</dbReference>
<evidence type="ECO:0000256" key="8">
    <source>
        <dbReference type="ARBA" id="ARBA00022771"/>
    </source>
</evidence>
<proteinExistence type="predicted"/>
<dbReference type="GO" id="GO:0016740">
    <property type="term" value="F:transferase activity"/>
    <property type="evidence" value="ECO:0007669"/>
    <property type="project" value="UniProtKB-KW"/>
</dbReference>
<evidence type="ECO:0000256" key="2">
    <source>
        <dbReference type="ARBA" id="ARBA00017179"/>
    </source>
</evidence>
<feature type="non-terminal residue" evidence="18">
    <location>
        <position position="994"/>
    </location>
</feature>
<dbReference type="Pfam" id="PF02318">
    <property type="entry name" value="FYVE_2"/>
    <property type="match status" value="1"/>
</dbReference>
<feature type="region of interest" description="Disordered" evidence="14">
    <location>
        <begin position="499"/>
        <end position="584"/>
    </location>
</feature>
<dbReference type="InterPro" id="IPR010911">
    <property type="entry name" value="Rab_BD"/>
</dbReference>
<evidence type="ECO:0000259" key="17">
    <source>
        <dbReference type="PROSITE" id="PS51684"/>
    </source>
</evidence>
<protein>
    <recommendedName>
        <fullName evidence="2">tRNA wybutosine-synthesizing protein 2 homolog</fullName>
    </recommendedName>
    <alternativeName>
        <fullName evidence="11">tRNA(Phe) (4-demethylwyosine(37)-C(7)) aminocarboxypropyltransferase</fullName>
    </alternativeName>
</protein>
<dbReference type="PROSITE" id="PS50916">
    <property type="entry name" value="RABBD"/>
    <property type="match status" value="1"/>
</dbReference>
<dbReference type="SUPFAM" id="SSF49562">
    <property type="entry name" value="C2 domain (Calcium/lipid-binding domain, CaLB)"/>
    <property type="match status" value="2"/>
</dbReference>
<dbReference type="FunFam" id="2.60.40.150:FF:000121">
    <property type="entry name" value="Synaptotagmin-like 4, isoform CRA_a"/>
    <property type="match status" value="1"/>
</dbReference>
<dbReference type="GO" id="GO:0070382">
    <property type="term" value="C:exocytic vesicle"/>
    <property type="evidence" value="ECO:0007669"/>
    <property type="project" value="TreeGrafter"/>
</dbReference>
<dbReference type="SMART" id="SM00239">
    <property type="entry name" value="C2"/>
    <property type="match status" value="2"/>
</dbReference>
<organism evidence="18 19">
    <name type="scientific">Polypterus senegalus</name>
    <name type="common">Senegal bichir</name>
    <dbReference type="NCBI Taxonomy" id="55291"/>
    <lineage>
        <taxon>Eukaryota</taxon>
        <taxon>Metazoa</taxon>
        <taxon>Chordata</taxon>
        <taxon>Craniata</taxon>
        <taxon>Vertebrata</taxon>
        <taxon>Euteleostomi</taxon>
        <taxon>Actinopterygii</taxon>
        <taxon>Polypteriformes</taxon>
        <taxon>Polypteridae</taxon>
        <taxon>Polypterus</taxon>
    </lineage>
</organism>
<dbReference type="SUPFAM" id="SSF53335">
    <property type="entry name" value="S-adenosyl-L-methionine-dependent methyltransferases"/>
    <property type="match status" value="1"/>
</dbReference>
<dbReference type="InterPro" id="IPR041282">
    <property type="entry name" value="FYVE_2"/>
</dbReference>
<dbReference type="InterPro" id="IPR043567">
    <property type="entry name" value="SYTL1-5_C2B"/>
</dbReference>
<evidence type="ECO:0000256" key="9">
    <source>
        <dbReference type="ARBA" id="ARBA00022833"/>
    </source>
</evidence>
<dbReference type="GO" id="GO:0006887">
    <property type="term" value="P:exocytosis"/>
    <property type="evidence" value="ECO:0007669"/>
    <property type="project" value="TreeGrafter"/>
</dbReference>
<dbReference type="CDD" id="cd04020">
    <property type="entry name" value="C2B_SLP_1-2-3-4"/>
    <property type="match status" value="1"/>
</dbReference>
<dbReference type="GO" id="GO:0006886">
    <property type="term" value="P:intracellular protein transport"/>
    <property type="evidence" value="ECO:0007669"/>
    <property type="project" value="InterPro"/>
</dbReference>
<comment type="caution">
    <text evidence="18">The sequence shown here is derived from an EMBL/GenBank/DDBJ whole genome shotgun (WGS) entry which is preliminary data.</text>
</comment>
<keyword evidence="8" id="KW-0863">Zinc-finger</keyword>